<dbReference type="CDD" id="cd08161">
    <property type="entry name" value="SET"/>
    <property type="match status" value="1"/>
</dbReference>
<accession>A0A0U4WNC4</accession>
<reference evidence="1 2" key="1">
    <citation type="submission" date="2015-12" db="EMBL/GenBank/DDBJ databases">
        <title>Genome sequence of Aneurinibacillus soli.</title>
        <authorList>
            <person name="Lee J.S."/>
            <person name="Lee K.C."/>
            <person name="Kim K.K."/>
            <person name="Lee B.W."/>
        </authorList>
    </citation>
    <scope>NUCLEOTIDE SEQUENCE [LARGE SCALE GENOMIC DNA]</scope>
    <source>
        <strain evidence="1 2">CB4</strain>
    </source>
</reference>
<keyword evidence="2" id="KW-1185">Reference proteome</keyword>
<dbReference type="AlphaFoldDB" id="A0A0U4WNC4"/>
<dbReference type="Gene3D" id="2.170.270.10">
    <property type="entry name" value="SET domain"/>
    <property type="match status" value="1"/>
</dbReference>
<dbReference type="InterPro" id="IPR046341">
    <property type="entry name" value="SET_dom_sf"/>
</dbReference>
<dbReference type="PROSITE" id="PS50280">
    <property type="entry name" value="SET"/>
    <property type="match status" value="1"/>
</dbReference>
<protein>
    <submittedName>
        <fullName evidence="1">SET domain protein</fullName>
    </submittedName>
</protein>
<dbReference type="EMBL" id="AP017312">
    <property type="protein sequence ID" value="BAU29771.1"/>
    <property type="molecule type" value="Genomic_DNA"/>
</dbReference>
<dbReference type="SUPFAM" id="SSF82199">
    <property type="entry name" value="SET domain"/>
    <property type="match status" value="1"/>
</dbReference>
<gene>
    <name evidence="1" type="ORF">CB4_04008</name>
</gene>
<name>A0A0U4WNC4_9BACL</name>
<evidence type="ECO:0000313" key="1">
    <source>
        <dbReference type="EMBL" id="BAU29771.1"/>
    </source>
</evidence>
<evidence type="ECO:0000313" key="2">
    <source>
        <dbReference type="Proteomes" id="UP000217696"/>
    </source>
</evidence>
<organism evidence="1 2">
    <name type="scientific">Aneurinibacillus soli</name>
    <dbReference type="NCBI Taxonomy" id="1500254"/>
    <lineage>
        <taxon>Bacteria</taxon>
        <taxon>Bacillati</taxon>
        <taxon>Bacillota</taxon>
        <taxon>Bacilli</taxon>
        <taxon>Bacillales</taxon>
        <taxon>Paenibacillaceae</taxon>
        <taxon>Aneurinibacillus group</taxon>
        <taxon>Aneurinibacillus</taxon>
    </lineage>
</organism>
<dbReference type="KEGG" id="asoc:CB4_04008"/>
<dbReference type="Pfam" id="PF00856">
    <property type="entry name" value="SET"/>
    <property type="match status" value="1"/>
</dbReference>
<dbReference type="Proteomes" id="UP000217696">
    <property type="component" value="Chromosome"/>
</dbReference>
<proteinExistence type="predicted"/>
<sequence>MGSYPMKILYAGVFTRYLLLFNMVEKRVKMEEFTMMHPDTELRYINDQIGFGVFATKFIPKGTITWALDDLDQILETEVVESLEPLRQKDVLKYSYRNQHGQYILCWDIGKYVNHSFHANCVGTAYEIELAARDIYPGEQLTDDYGTLNVDVPFECFPEEGTDRVRVMPDDLLRYADRWDLLAQEAFRVYNDVDQPLKHLVRAEFAHKIQAVIAGKEPMLSITEIHYDRKKKTGR</sequence>
<dbReference type="InterPro" id="IPR001214">
    <property type="entry name" value="SET_dom"/>
</dbReference>